<proteinExistence type="predicted"/>
<dbReference type="EMBL" id="KB201864">
    <property type="protein sequence ID" value="ESO94096.1"/>
    <property type="molecule type" value="Genomic_DNA"/>
</dbReference>
<feature type="transmembrane region" description="Helical" evidence="2">
    <location>
        <begin position="132"/>
        <end position="156"/>
    </location>
</feature>
<evidence type="ECO:0000313" key="5">
    <source>
        <dbReference type="Proteomes" id="UP000030746"/>
    </source>
</evidence>
<sequence length="404" mass="44788">MKIFKCFILLLLVVVIDVHTAQHCTDSTPAECCLCPEKTCGSCPSGFYIIDQWNLPDTGCGSESTTPSTLNSTTSTGVNTAPSTSIGENSNYSFCVQNCPDGFYGNNDTGGCNSIETIAYTTSTPTTDNLPVIIGGTCGGVVVIVIVIIVVVVIVCRRKRHKQASPGRVNLTLTAEAIGRAPIDVEPLQPRDEEEEVGSKKTATRHPLDAMDLPNSIPQGHDKVLRYTVDPTQSIILRNNRDNEQTAREQSILDQLPPAPAAPKHVKSTRRTKVKKPKPKPTTDDVYEPVGSENTGANDNKQYAKDDESLDEENYENQNEIEKLKSVRKNSLQRSTDHSEEDYENYLVLKDLKFKTKPEKQEPEVKQEVELEQGLEDYENESEIERFRQPTKNPLADESVYVNL</sequence>
<evidence type="ECO:0000313" key="4">
    <source>
        <dbReference type="EMBL" id="ESO94096.1"/>
    </source>
</evidence>
<keyword evidence="3" id="KW-0732">Signal</keyword>
<protein>
    <recommendedName>
        <fullName evidence="6">TNFR-Cys domain-containing protein</fullName>
    </recommendedName>
</protein>
<evidence type="ECO:0008006" key="6">
    <source>
        <dbReference type="Google" id="ProtNLM"/>
    </source>
</evidence>
<dbReference type="AlphaFoldDB" id="V4AKK8"/>
<feature type="compositionally biased region" description="Polar residues" evidence="1">
    <location>
        <begin position="292"/>
        <end position="301"/>
    </location>
</feature>
<feature type="compositionally biased region" description="Acidic residues" evidence="1">
    <location>
        <begin position="370"/>
        <end position="382"/>
    </location>
</feature>
<feature type="signal peptide" evidence="3">
    <location>
        <begin position="1"/>
        <end position="20"/>
    </location>
</feature>
<dbReference type="CTD" id="20243223"/>
<feature type="region of interest" description="Disordered" evidence="1">
    <location>
        <begin position="65"/>
        <end position="84"/>
    </location>
</feature>
<feature type="region of interest" description="Disordered" evidence="1">
    <location>
        <begin position="185"/>
        <end position="221"/>
    </location>
</feature>
<evidence type="ECO:0000256" key="2">
    <source>
        <dbReference type="SAM" id="Phobius"/>
    </source>
</evidence>
<feature type="compositionally biased region" description="Low complexity" evidence="1">
    <location>
        <begin position="65"/>
        <end position="76"/>
    </location>
</feature>
<name>V4AKK8_LOTGI</name>
<feature type="region of interest" description="Disordered" evidence="1">
    <location>
        <begin position="236"/>
        <end position="404"/>
    </location>
</feature>
<accession>V4AKK8</accession>
<keyword evidence="2" id="KW-0812">Transmembrane</keyword>
<feature type="compositionally biased region" description="Basic and acidic residues" evidence="1">
    <location>
        <begin position="350"/>
        <end position="369"/>
    </location>
</feature>
<dbReference type="HOGENOM" id="CLU_682035_0_0_1"/>
<reference evidence="4 5" key="1">
    <citation type="journal article" date="2013" name="Nature">
        <title>Insights into bilaterian evolution from three spiralian genomes.</title>
        <authorList>
            <person name="Simakov O."/>
            <person name="Marletaz F."/>
            <person name="Cho S.J."/>
            <person name="Edsinger-Gonzales E."/>
            <person name="Havlak P."/>
            <person name="Hellsten U."/>
            <person name="Kuo D.H."/>
            <person name="Larsson T."/>
            <person name="Lv J."/>
            <person name="Arendt D."/>
            <person name="Savage R."/>
            <person name="Osoegawa K."/>
            <person name="de Jong P."/>
            <person name="Grimwood J."/>
            <person name="Chapman J.A."/>
            <person name="Shapiro H."/>
            <person name="Aerts A."/>
            <person name="Otillar R.P."/>
            <person name="Terry A.Y."/>
            <person name="Boore J.L."/>
            <person name="Grigoriev I.V."/>
            <person name="Lindberg D.R."/>
            <person name="Seaver E.C."/>
            <person name="Weisblat D.A."/>
            <person name="Putnam N.H."/>
            <person name="Rokhsar D.S."/>
        </authorList>
    </citation>
    <scope>NUCLEOTIDE SEQUENCE [LARGE SCALE GENOMIC DNA]</scope>
</reference>
<dbReference type="OMA" id="HESTYAN"/>
<gene>
    <name evidence="4" type="ORF">LOTGIDRAFT_175507</name>
</gene>
<feature type="compositionally biased region" description="Basic residues" evidence="1">
    <location>
        <begin position="264"/>
        <end position="279"/>
    </location>
</feature>
<feature type="chain" id="PRO_5004716139" description="TNFR-Cys domain-containing protein" evidence="3">
    <location>
        <begin position="21"/>
        <end position="404"/>
    </location>
</feature>
<keyword evidence="5" id="KW-1185">Reference proteome</keyword>
<evidence type="ECO:0000256" key="1">
    <source>
        <dbReference type="SAM" id="MobiDB-lite"/>
    </source>
</evidence>
<keyword evidence="2" id="KW-0472">Membrane</keyword>
<dbReference type="RefSeq" id="XP_009055217.1">
    <property type="nucleotide sequence ID" value="XM_009056969.1"/>
</dbReference>
<keyword evidence="2" id="KW-1133">Transmembrane helix</keyword>
<dbReference type="KEGG" id="lgi:LOTGIDRAFT_175507"/>
<dbReference type="GeneID" id="20243223"/>
<organism evidence="4 5">
    <name type="scientific">Lottia gigantea</name>
    <name type="common">Giant owl limpet</name>
    <dbReference type="NCBI Taxonomy" id="225164"/>
    <lineage>
        <taxon>Eukaryota</taxon>
        <taxon>Metazoa</taxon>
        <taxon>Spiralia</taxon>
        <taxon>Lophotrochozoa</taxon>
        <taxon>Mollusca</taxon>
        <taxon>Gastropoda</taxon>
        <taxon>Patellogastropoda</taxon>
        <taxon>Lottioidea</taxon>
        <taxon>Lottiidae</taxon>
        <taxon>Lottia</taxon>
    </lineage>
</organism>
<evidence type="ECO:0000256" key="3">
    <source>
        <dbReference type="SAM" id="SignalP"/>
    </source>
</evidence>
<dbReference type="Proteomes" id="UP000030746">
    <property type="component" value="Unassembled WGS sequence"/>
</dbReference>